<keyword evidence="3" id="KW-1185">Reference proteome</keyword>
<sequence>MNVQKAPIAYIDRLPDELLLNILELAVTRSAPFYPEYCIKVLRGRHGGEDKPEMSLDTAPRGLLNAVRGYQLLRQLVHLNDWRALNGTNRRFRRMAVEAFFGAKTIMMTVLFPQMVRRGELPGVGPALNRGLVLKYIRSVALVHRRPGLDLDPAFSEAVPALLRSFPRLKDSMIVLGESHVSPMPSRMWFLDLQMDSEGNVRAGGEARLASTRNRGQEMTNGKSQATA</sequence>
<dbReference type="AlphaFoldDB" id="A0A1W2TCB2"/>
<dbReference type="EMBL" id="DF977458">
    <property type="protein sequence ID" value="GAP85580.2"/>
    <property type="molecule type" value="Genomic_DNA"/>
</dbReference>
<accession>A0A1W2TCB2</accession>
<evidence type="ECO:0000313" key="2">
    <source>
        <dbReference type="EMBL" id="GAP85580.2"/>
    </source>
</evidence>
<feature type="compositionally biased region" description="Polar residues" evidence="1">
    <location>
        <begin position="211"/>
        <end position="228"/>
    </location>
</feature>
<gene>
    <name evidence="2" type="ORF">SAMD00023353_1301590</name>
</gene>
<evidence type="ECO:0000313" key="3">
    <source>
        <dbReference type="Proteomes" id="UP000054516"/>
    </source>
</evidence>
<feature type="region of interest" description="Disordered" evidence="1">
    <location>
        <begin position="202"/>
        <end position="228"/>
    </location>
</feature>
<dbReference type="Proteomes" id="UP000054516">
    <property type="component" value="Unassembled WGS sequence"/>
</dbReference>
<dbReference type="OrthoDB" id="5340558at2759"/>
<organism evidence="2">
    <name type="scientific">Rosellinia necatrix</name>
    <name type="common">White root-rot fungus</name>
    <dbReference type="NCBI Taxonomy" id="77044"/>
    <lineage>
        <taxon>Eukaryota</taxon>
        <taxon>Fungi</taxon>
        <taxon>Dikarya</taxon>
        <taxon>Ascomycota</taxon>
        <taxon>Pezizomycotina</taxon>
        <taxon>Sordariomycetes</taxon>
        <taxon>Xylariomycetidae</taxon>
        <taxon>Xylariales</taxon>
        <taxon>Xylariaceae</taxon>
        <taxon>Rosellinia</taxon>
    </lineage>
</organism>
<evidence type="ECO:0000256" key="1">
    <source>
        <dbReference type="SAM" id="MobiDB-lite"/>
    </source>
</evidence>
<proteinExistence type="predicted"/>
<protein>
    <submittedName>
        <fullName evidence="2">Uncharacterized protein</fullName>
    </submittedName>
</protein>
<name>A0A1W2TCB2_ROSNE</name>
<reference evidence="2" key="1">
    <citation type="submission" date="2016-03" db="EMBL/GenBank/DDBJ databases">
        <title>Draft genome sequence of Rosellinia necatrix.</title>
        <authorList>
            <person name="Kanematsu S."/>
        </authorList>
    </citation>
    <scope>NUCLEOTIDE SEQUENCE [LARGE SCALE GENOMIC DNA]</scope>
    <source>
        <strain evidence="2">W97</strain>
    </source>
</reference>